<evidence type="ECO:0000313" key="1">
    <source>
        <dbReference type="EMBL" id="NQE38250.1"/>
    </source>
</evidence>
<keyword evidence="2" id="KW-1185">Reference proteome</keyword>
<proteinExistence type="predicted"/>
<sequence>MYNNNQHNEAEYSQPLPPLSQKQEYDFQTQKKVGKTGEAIVDQWLQIHGYRMEDVSDLPQYQKAGIDRVLIRPNGSTATAEYKTDIKAKQTGNLFFEASDDRNRPCWGLTSQADLWIFFIPQQEILVVEPGKFRLLVLQQQPELPQKVVPNRGYSVTGLPVPLVKVRNIASHVFKFPDVLF</sequence>
<name>A0ABX2D8M8_9CYAN</name>
<gene>
    <name evidence="1" type="ORF">E5S67_06035</name>
</gene>
<reference evidence="1 2" key="1">
    <citation type="journal article" date="2020" name="Sci. Rep.">
        <title>A novel cyanobacterial geosmin producer, revising GeoA distribution and dispersion patterns in Bacteria.</title>
        <authorList>
            <person name="Churro C."/>
            <person name="Semedo-Aguiar A.P."/>
            <person name="Silva A.D."/>
            <person name="Pereira-Leal J.B."/>
            <person name="Leite R.B."/>
        </authorList>
    </citation>
    <scope>NUCLEOTIDE SEQUENCE [LARGE SCALE GENOMIC DNA]</scope>
    <source>
        <strain evidence="1 2">IPMA8</strain>
    </source>
</reference>
<accession>A0ABX2D8M8</accession>
<comment type="caution">
    <text evidence="1">The sequence shown here is derived from an EMBL/GenBank/DDBJ whole genome shotgun (WGS) entry which is preliminary data.</text>
</comment>
<dbReference type="RefSeq" id="WP_172192854.1">
    <property type="nucleotide sequence ID" value="NZ_CAWPPK010000107.1"/>
</dbReference>
<organism evidence="1 2">
    <name type="scientific">Microcoleus asticus IPMA8</name>
    <dbReference type="NCBI Taxonomy" id="2563858"/>
    <lineage>
        <taxon>Bacteria</taxon>
        <taxon>Bacillati</taxon>
        <taxon>Cyanobacteriota</taxon>
        <taxon>Cyanophyceae</taxon>
        <taxon>Oscillatoriophycideae</taxon>
        <taxon>Oscillatoriales</taxon>
        <taxon>Microcoleaceae</taxon>
        <taxon>Microcoleus</taxon>
        <taxon>Microcoleus asticus</taxon>
    </lineage>
</organism>
<dbReference type="Proteomes" id="UP000702425">
    <property type="component" value="Unassembled WGS sequence"/>
</dbReference>
<evidence type="ECO:0000313" key="2">
    <source>
        <dbReference type="Proteomes" id="UP000702425"/>
    </source>
</evidence>
<protein>
    <submittedName>
        <fullName evidence="1">Uncharacterized protein</fullName>
    </submittedName>
</protein>
<dbReference type="EMBL" id="SRRZ01000195">
    <property type="protein sequence ID" value="NQE38250.1"/>
    <property type="molecule type" value="Genomic_DNA"/>
</dbReference>